<reference evidence="3" key="1">
    <citation type="submission" date="2023-06" db="EMBL/GenBank/DDBJ databases">
        <authorList>
            <consortium name="Lawrence Berkeley National Laboratory"/>
            <person name="Ahrendt S."/>
            <person name="Sahu N."/>
            <person name="Indic B."/>
            <person name="Wong-Bajracharya J."/>
            <person name="Merenyi Z."/>
            <person name="Ke H.-M."/>
            <person name="Monk M."/>
            <person name="Kocsube S."/>
            <person name="Drula E."/>
            <person name="Lipzen A."/>
            <person name="Balint B."/>
            <person name="Henrissat B."/>
            <person name="Andreopoulos B."/>
            <person name="Martin F.M."/>
            <person name="Harder C.B."/>
            <person name="Rigling D."/>
            <person name="Ford K.L."/>
            <person name="Foster G.D."/>
            <person name="Pangilinan J."/>
            <person name="Papanicolaou A."/>
            <person name="Barry K."/>
            <person name="LaButti K."/>
            <person name="Viragh M."/>
            <person name="Koriabine M."/>
            <person name="Yan M."/>
            <person name="Riley R."/>
            <person name="Champramary S."/>
            <person name="Plett K.L."/>
            <person name="Tsai I.J."/>
            <person name="Slot J."/>
            <person name="Sipos G."/>
            <person name="Plett J."/>
            <person name="Nagy L.G."/>
            <person name="Grigoriev I.V."/>
        </authorList>
    </citation>
    <scope>NUCLEOTIDE SEQUENCE</scope>
    <source>
        <strain evidence="3">CCBAS 213</strain>
    </source>
</reference>
<accession>A0AA39JF58</accession>
<dbReference type="InterPro" id="IPR013087">
    <property type="entry name" value="Znf_C2H2_type"/>
</dbReference>
<dbReference type="InterPro" id="IPR022698">
    <property type="entry name" value="OrsD"/>
</dbReference>
<evidence type="ECO:0000256" key="1">
    <source>
        <dbReference type="SAM" id="Coils"/>
    </source>
</evidence>
<name>A0AA39JF58_ARMTA</name>
<evidence type="ECO:0000313" key="4">
    <source>
        <dbReference type="Proteomes" id="UP001175211"/>
    </source>
</evidence>
<dbReference type="EMBL" id="JAUEPS010000078">
    <property type="protein sequence ID" value="KAK0440199.1"/>
    <property type="molecule type" value="Genomic_DNA"/>
</dbReference>
<proteinExistence type="predicted"/>
<evidence type="ECO:0000259" key="2">
    <source>
        <dbReference type="PROSITE" id="PS00028"/>
    </source>
</evidence>
<feature type="non-terminal residue" evidence="3">
    <location>
        <position position="835"/>
    </location>
</feature>
<protein>
    <recommendedName>
        <fullName evidence="2">C2H2-type domain-containing protein</fullName>
    </recommendedName>
</protein>
<feature type="coiled-coil region" evidence="1">
    <location>
        <begin position="454"/>
        <end position="481"/>
    </location>
</feature>
<comment type="caution">
    <text evidence="3">The sequence shown here is derived from an EMBL/GenBank/DDBJ whole genome shotgun (WGS) entry which is preliminary data.</text>
</comment>
<keyword evidence="4" id="KW-1185">Reference proteome</keyword>
<feature type="domain" description="C2H2-type" evidence="2">
    <location>
        <begin position="71"/>
        <end position="93"/>
    </location>
</feature>
<dbReference type="Proteomes" id="UP001175211">
    <property type="component" value="Unassembled WGS sequence"/>
</dbReference>
<keyword evidence="1" id="KW-0175">Coiled coil</keyword>
<sequence>MNSACQIALVPTMVITHLRDQHSITLSPAEKKDLFHTMTDFHALTECSALVTPPPCLAPVEGLRKVQNGYCCKMCDYAVPKFTTFKRHWSREHKTEAHNLFANEGCTTGTIQHFFTVPERWFQVDESLESSVGEEPFTVFLRDIAPTLAAESENVLMEPVSAQEVPPLLKITSWHMHLADHISDRKKVKSLLHLTTLPKIAEDSSLARTQDTVQQYMEIIRDLTNGSGLGVCCLLMDCQRAEQNGKIFSAQNEPSTLKAYGTLLFHFVYAMLASLKTPEDCYKFPLTASDKAHADGLIAAVETGTGMEAVQSLHKFLLPLLSPRVSPGRHDKWQLVMECFVAVFCVRPDGLFEKPENTMQTFAKIKYLVRGTCLYEAVQIAGQFNDDAYRATEYQAGIMLRVAASLSPYNMAVDYQRIASHLAYSQSSAPATRVSDDGLTIFYRAHNLYIPTWRAGLRQILDELKAELDSLIGDADAMLNIPDKIPDDWVNETRGYSWMKNTDFGVHEHALLRALMQDESSSFGKVDRNGKLIQDIAEYRKVLDRISHITWLLAVLCYTLPGQVSRASEFVEHKILNSTRPRTVFRDGKAIWLVIRRAKHENNIRKPVFCPSKVPPELCTQLERFLIFVRPLQRVLGAAVFGPKCIHLYDEYLWVSKGKRITSEQFRDQFPKLLLKYCHAPIGVHDYRQFVVQISRTYLGSEIEMDDEMETDSYAAQRGHSVQTARRIYAPELGRLPSISSEALLRFSSASRDWWTVTGFMPGIPPKLPLLHRRQLWEENQASAPGPAAGPASTCAEGAQIPFDAVKLVEQLTATLVDQITRAEVRMEERIKSIV</sequence>
<dbReference type="Pfam" id="PF12013">
    <property type="entry name" value="OrsD"/>
    <property type="match status" value="1"/>
</dbReference>
<dbReference type="AlphaFoldDB" id="A0AA39JF58"/>
<dbReference type="PROSITE" id="PS00028">
    <property type="entry name" value="ZINC_FINGER_C2H2_1"/>
    <property type="match status" value="1"/>
</dbReference>
<dbReference type="RefSeq" id="XP_060323523.1">
    <property type="nucleotide sequence ID" value="XM_060468131.1"/>
</dbReference>
<dbReference type="GeneID" id="85351679"/>
<evidence type="ECO:0000313" key="3">
    <source>
        <dbReference type="EMBL" id="KAK0440199.1"/>
    </source>
</evidence>
<organism evidence="3 4">
    <name type="scientific">Armillaria tabescens</name>
    <name type="common">Ringless honey mushroom</name>
    <name type="synonym">Agaricus tabescens</name>
    <dbReference type="NCBI Taxonomy" id="1929756"/>
    <lineage>
        <taxon>Eukaryota</taxon>
        <taxon>Fungi</taxon>
        <taxon>Dikarya</taxon>
        <taxon>Basidiomycota</taxon>
        <taxon>Agaricomycotina</taxon>
        <taxon>Agaricomycetes</taxon>
        <taxon>Agaricomycetidae</taxon>
        <taxon>Agaricales</taxon>
        <taxon>Marasmiineae</taxon>
        <taxon>Physalacriaceae</taxon>
        <taxon>Desarmillaria</taxon>
    </lineage>
</organism>
<gene>
    <name evidence="3" type="ORF">EV420DRAFT_1279273</name>
</gene>